<dbReference type="PANTHER" id="PTHR43156">
    <property type="entry name" value="STAGE II SPORULATION PROTEIN E-RELATED"/>
    <property type="match status" value="1"/>
</dbReference>
<feature type="transmembrane region" description="Helical" evidence="2">
    <location>
        <begin position="180"/>
        <end position="199"/>
    </location>
</feature>
<dbReference type="InterPro" id="IPR052016">
    <property type="entry name" value="Bact_Sigma-Reg"/>
</dbReference>
<proteinExistence type="predicted"/>
<dbReference type="SUPFAM" id="SSF81606">
    <property type="entry name" value="PP2C-like"/>
    <property type="match status" value="1"/>
</dbReference>
<feature type="transmembrane region" description="Helical" evidence="2">
    <location>
        <begin position="127"/>
        <end position="144"/>
    </location>
</feature>
<dbReference type="PANTHER" id="PTHR43156:SF2">
    <property type="entry name" value="STAGE II SPORULATION PROTEIN E"/>
    <property type="match status" value="1"/>
</dbReference>
<name>A0A7C8HGV3_9FIRM</name>
<dbReference type="InterPro" id="IPR014221">
    <property type="entry name" value="SpoII_E"/>
</dbReference>
<dbReference type="EMBL" id="WSLF01000002">
    <property type="protein sequence ID" value="KAE9636209.1"/>
    <property type="molecule type" value="Genomic_DNA"/>
</dbReference>
<dbReference type="SMART" id="SM00331">
    <property type="entry name" value="PP2C_SIG"/>
    <property type="match status" value="1"/>
</dbReference>
<feature type="domain" description="PPM-type phosphatase" evidence="3">
    <location>
        <begin position="617"/>
        <end position="829"/>
    </location>
</feature>
<feature type="transmembrane region" description="Helical" evidence="2">
    <location>
        <begin position="250"/>
        <end position="272"/>
    </location>
</feature>
<keyword evidence="1 4" id="KW-0378">Hydrolase</keyword>
<feature type="transmembrane region" description="Helical" evidence="2">
    <location>
        <begin position="220"/>
        <end position="244"/>
    </location>
</feature>
<accession>A0A7C8HGV3</accession>
<dbReference type="AlphaFoldDB" id="A0A7C8HGV3"/>
<dbReference type="Pfam" id="PF19732">
    <property type="entry name" value="SpoIIE_N"/>
    <property type="match status" value="1"/>
</dbReference>
<evidence type="ECO:0000256" key="1">
    <source>
        <dbReference type="ARBA" id="ARBA00022801"/>
    </source>
</evidence>
<gene>
    <name evidence="4" type="primary">spoIIE</name>
    <name evidence="4" type="ORF">GND95_03565</name>
</gene>
<protein>
    <submittedName>
        <fullName evidence="4">Stage II sporulation protein E</fullName>
        <ecNumber evidence="4">3.1.3.16</ecNumber>
    </submittedName>
</protein>
<evidence type="ECO:0000313" key="4">
    <source>
        <dbReference type="EMBL" id="KAE9636209.1"/>
    </source>
</evidence>
<feature type="transmembrane region" description="Helical" evidence="2">
    <location>
        <begin position="156"/>
        <end position="174"/>
    </location>
</feature>
<evidence type="ECO:0000313" key="5">
    <source>
        <dbReference type="Proteomes" id="UP000483018"/>
    </source>
</evidence>
<sequence>MDKLSKGFWMSFQIVTNNLIPFYYNEKAKIGRGTINMERVEYSTFKKVDLPKAKKTIHWKNFFLDVTYKDLFIDLVGFTISRVILFTNLLPLSIAYFAAGLPAKANRIWLLLFTCAGVLSVRDSVLSSKYIGTFVLMLVFQYLVEARGYKPTKIVQAVLAMGSCFAMGILTAAINGFSGYYLIVAVLESIFVFTAAYIYGSAISCIKGSLKRTILSNEEIISLILIFGTAIAGVIDFSVSGIYFREVISIFLVLLFGFIGGPSIGGTVGIVIGTILTLIGVMPAGSIGVLGISGMITGLFKDIGRIGSGIGFLLGQMIVSFYFEGTAITYDFLKPIIAASILFFTFPKGVITYIKQFINNESETGQEVYYKRIRDITAQQLEAFSNAFLKLSRTFSNISRKKTSLNQRDVSMLIEDVASRVCKDCGLCSHCWETDFYNTYQTVFSILSAAERKSRIDLSDIPQDFVDKCLRVDVFADTTNRMFELYKLNLLWHNRIVESRELVSEQLKGVSSIIGNLAMEVYGEVYFKEELEQAIKVELDREKIIVSDVIVVLNRQNKYEVVIEHSPCKGKRLCTKNILPVVSKILGRRMKVIDSGCVGICSKDKCKMKLIEEEKFRIMTGVARESKESNAISGDNYSFMEIKNGQYLLALSDGMGTGNKASEESSAAIELLEEFIESGFDKDLAIKMINSVLVLKSNEDFFSTLDMTIIDLYTGVAEFVKIGAASAFIKRGEMVEVIGSSSLPVGMLSNVDIDVTKKKLKDGDIIVMVTDGVLDSKKDIIEKEKWFSEILKGIDTNQPEYIADYLLNIAKENSDHEIEDDMTILVAKVWEKYL</sequence>
<dbReference type="Pfam" id="PF07228">
    <property type="entry name" value="SpoIIE"/>
    <property type="match status" value="1"/>
</dbReference>
<keyword evidence="2" id="KW-0812">Transmembrane</keyword>
<reference evidence="4 5" key="1">
    <citation type="submission" date="2019-12" db="EMBL/GenBank/DDBJ databases">
        <title>Defluviitalea raffinosedens, isolated from a biogas fermenter, genome sequencing and characterization.</title>
        <authorList>
            <person name="Rettenmaier R."/>
            <person name="Schneider M."/>
            <person name="Neuhaus K."/>
            <person name="Liebl W."/>
            <person name="Zverlov V."/>
        </authorList>
    </citation>
    <scope>NUCLEOTIDE SEQUENCE [LARGE SCALE GENOMIC DNA]</scope>
    <source>
        <strain evidence="4 5">249c-K6</strain>
    </source>
</reference>
<dbReference type="Gene3D" id="3.60.40.10">
    <property type="entry name" value="PPM-type phosphatase domain"/>
    <property type="match status" value="1"/>
</dbReference>
<dbReference type="NCBIfam" id="TIGR02865">
    <property type="entry name" value="spore_II_E"/>
    <property type="match status" value="1"/>
</dbReference>
<dbReference type="GO" id="GO:0004722">
    <property type="term" value="F:protein serine/threonine phosphatase activity"/>
    <property type="evidence" value="ECO:0007669"/>
    <property type="project" value="UniProtKB-EC"/>
</dbReference>
<feature type="transmembrane region" description="Helical" evidence="2">
    <location>
        <begin position="71"/>
        <end position="98"/>
    </location>
</feature>
<dbReference type="Proteomes" id="UP000483018">
    <property type="component" value="Unassembled WGS sequence"/>
</dbReference>
<dbReference type="InterPro" id="IPR036457">
    <property type="entry name" value="PPM-type-like_dom_sf"/>
</dbReference>
<organism evidence="4 5">
    <name type="scientific">Defluviitalea raffinosedens</name>
    <dbReference type="NCBI Taxonomy" id="1450156"/>
    <lineage>
        <taxon>Bacteria</taxon>
        <taxon>Bacillati</taxon>
        <taxon>Bacillota</taxon>
        <taxon>Clostridia</taxon>
        <taxon>Lachnospirales</taxon>
        <taxon>Defluviitaleaceae</taxon>
        <taxon>Defluviitalea</taxon>
    </lineage>
</organism>
<comment type="caution">
    <text evidence="4">The sequence shown here is derived from an EMBL/GenBank/DDBJ whole genome shotgun (WGS) entry which is preliminary data.</text>
</comment>
<evidence type="ECO:0000256" key="2">
    <source>
        <dbReference type="SAM" id="Phobius"/>
    </source>
</evidence>
<dbReference type="InterPro" id="IPR045768">
    <property type="entry name" value="SpoIIE_N"/>
</dbReference>
<dbReference type="InterPro" id="IPR001932">
    <property type="entry name" value="PPM-type_phosphatase-like_dom"/>
</dbReference>
<dbReference type="EC" id="3.1.3.16" evidence="4"/>
<feature type="transmembrane region" description="Helical" evidence="2">
    <location>
        <begin position="279"/>
        <end position="300"/>
    </location>
</feature>
<feature type="transmembrane region" description="Helical" evidence="2">
    <location>
        <begin position="306"/>
        <end position="323"/>
    </location>
</feature>
<keyword evidence="2" id="KW-1133">Transmembrane helix</keyword>
<keyword evidence="2" id="KW-0472">Membrane</keyword>
<keyword evidence="5" id="KW-1185">Reference proteome</keyword>
<evidence type="ECO:0000259" key="3">
    <source>
        <dbReference type="SMART" id="SM00331"/>
    </source>
</evidence>